<dbReference type="Pfam" id="PF05685">
    <property type="entry name" value="Uma2"/>
    <property type="match status" value="1"/>
</dbReference>
<sequence length="213" mass="24491">MMTATLTPAPTQQLTLYDVSWETYEQLLSAFGERPIKLNYSHGILEIMIMSYQHERYKSLIARLIETLTEEMNMPIASAGSTTLKKKKLARGLEPDECFYLQNETAVRGKKEINLQYDPPPDLAIEIDITSCSVSRMSIYHAFGVLEVWRFDGTRLEFYQWSDSGYGLVEFSPAFPQLQASDLMPFIELTETSDNTTVFRQFRAWVKKNLSSE</sequence>
<evidence type="ECO:0000259" key="1">
    <source>
        <dbReference type="Pfam" id="PF05685"/>
    </source>
</evidence>
<protein>
    <submittedName>
        <fullName evidence="2">Uma2 family endonuclease</fullName>
    </submittedName>
</protein>
<dbReference type="AlphaFoldDB" id="A0AAE4JY18"/>
<proteinExistence type="predicted"/>
<organism evidence="2 3">
    <name type="scientific">Pseudocalidococcus azoricus BACA0444</name>
    <dbReference type="NCBI Taxonomy" id="2918990"/>
    <lineage>
        <taxon>Bacteria</taxon>
        <taxon>Bacillati</taxon>
        <taxon>Cyanobacteriota</taxon>
        <taxon>Cyanophyceae</taxon>
        <taxon>Acaryochloridales</taxon>
        <taxon>Thermosynechococcaceae</taxon>
        <taxon>Pseudocalidococcus</taxon>
        <taxon>Pseudocalidococcus azoricus</taxon>
    </lineage>
</organism>
<reference evidence="3" key="1">
    <citation type="submission" date="2023-07" db="EMBL/GenBank/DDBJ databases">
        <authorList>
            <person name="Luz R."/>
            <person name="Cordeiro R."/>
            <person name="Fonseca A."/>
            <person name="Goncalves V."/>
        </authorList>
    </citation>
    <scope>NUCLEOTIDE SEQUENCE [LARGE SCALE GENOMIC DNA]</scope>
    <source>
        <strain evidence="3">BACA0444</strain>
    </source>
</reference>
<keyword evidence="2" id="KW-0255">Endonuclease</keyword>
<dbReference type="CDD" id="cd06260">
    <property type="entry name" value="DUF820-like"/>
    <property type="match status" value="1"/>
</dbReference>
<name>A0AAE4JY18_9CYAN</name>
<evidence type="ECO:0000313" key="2">
    <source>
        <dbReference type="EMBL" id="MDS3861703.1"/>
    </source>
</evidence>
<dbReference type="InterPro" id="IPR011335">
    <property type="entry name" value="Restrct_endonuc-II-like"/>
</dbReference>
<dbReference type="SUPFAM" id="SSF52980">
    <property type="entry name" value="Restriction endonuclease-like"/>
    <property type="match status" value="1"/>
</dbReference>
<dbReference type="PANTHER" id="PTHR47152:SF2">
    <property type="entry name" value="SLR2084 PROTEIN"/>
    <property type="match status" value="1"/>
</dbReference>
<feature type="domain" description="Putative restriction endonuclease" evidence="1">
    <location>
        <begin position="21"/>
        <end position="189"/>
    </location>
</feature>
<keyword evidence="2" id="KW-0378">Hydrolase</keyword>
<dbReference type="GO" id="GO:0004519">
    <property type="term" value="F:endonuclease activity"/>
    <property type="evidence" value="ECO:0007669"/>
    <property type="project" value="UniProtKB-KW"/>
</dbReference>
<dbReference type="Proteomes" id="UP001268256">
    <property type="component" value="Unassembled WGS sequence"/>
</dbReference>
<evidence type="ECO:0000313" key="3">
    <source>
        <dbReference type="Proteomes" id="UP001268256"/>
    </source>
</evidence>
<dbReference type="InterPro" id="IPR012296">
    <property type="entry name" value="Nuclease_put_TT1808"/>
</dbReference>
<dbReference type="InterPro" id="IPR008538">
    <property type="entry name" value="Uma2"/>
</dbReference>
<comment type="caution">
    <text evidence="2">The sequence shown here is derived from an EMBL/GenBank/DDBJ whole genome shotgun (WGS) entry which is preliminary data.</text>
</comment>
<keyword evidence="2" id="KW-0540">Nuclease</keyword>
<keyword evidence="3" id="KW-1185">Reference proteome</keyword>
<accession>A0AAE4JY18</accession>
<gene>
    <name evidence="2" type="ORF">RIF25_12910</name>
</gene>
<dbReference type="PANTHER" id="PTHR47152">
    <property type="entry name" value="SLR2084 PROTEIN-RELATED"/>
    <property type="match status" value="1"/>
</dbReference>
<dbReference type="EMBL" id="JAVMIP010000015">
    <property type="protein sequence ID" value="MDS3861703.1"/>
    <property type="molecule type" value="Genomic_DNA"/>
</dbReference>
<dbReference type="Gene3D" id="3.90.1570.10">
    <property type="entry name" value="tt1808, chain A"/>
    <property type="match status" value="1"/>
</dbReference>